<dbReference type="EMBL" id="CAMAPE010000054">
    <property type="protein sequence ID" value="CAH9110783.1"/>
    <property type="molecule type" value="Genomic_DNA"/>
</dbReference>
<comment type="caution">
    <text evidence="1">The sequence shown here is derived from an EMBL/GenBank/DDBJ whole genome shotgun (WGS) entry which is preliminary data.</text>
</comment>
<protein>
    <submittedName>
        <fullName evidence="1">Uncharacterized protein</fullName>
    </submittedName>
</protein>
<organism evidence="1 2">
    <name type="scientific">Cuscuta europaea</name>
    <name type="common">European dodder</name>
    <dbReference type="NCBI Taxonomy" id="41803"/>
    <lineage>
        <taxon>Eukaryota</taxon>
        <taxon>Viridiplantae</taxon>
        <taxon>Streptophyta</taxon>
        <taxon>Embryophyta</taxon>
        <taxon>Tracheophyta</taxon>
        <taxon>Spermatophyta</taxon>
        <taxon>Magnoliopsida</taxon>
        <taxon>eudicotyledons</taxon>
        <taxon>Gunneridae</taxon>
        <taxon>Pentapetalae</taxon>
        <taxon>asterids</taxon>
        <taxon>lamiids</taxon>
        <taxon>Solanales</taxon>
        <taxon>Convolvulaceae</taxon>
        <taxon>Cuscuteae</taxon>
        <taxon>Cuscuta</taxon>
        <taxon>Cuscuta subgen. Cuscuta</taxon>
    </lineage>
</organism>
<gene>
    <name evidence="1" type="ORF">CEURO_LOCUS18961</name>
</gene>
<evidence type="ECO:0000313" key="1">
    <source>
        <dbReference type="EMBL" id="CAH9110783.1"/>
    </source>
</evidence>
<evidence type="ECO:0000313" key="2">
    <source>
        <dbReference type="Proteomes" id="UP001152484"/>
    </source>
</evidence>
<sequence length="111" mass="13050">MGSNVISLMSQFYSAFTLRIKIRRASESSWEMENMHNHLVNSLSYQPIWTTYNLIGMLLVSHFPTWAEWASFLAWLGLAQDLRDVTANFAEKIVKLKDSSWTTNWFNWQLE</sequence>
<keyword evidence="2" id="KW-1185">Reference proteome</keyword>
<accession>A0A9P0ZSE9</accession>
<reference evidence="1" key="1">
    <citation type="submission" date="2022-07" db="EMBL/GenBank/DDBJ databases">
        <authorList>
            <person name="Macas J."/>
            <person name="Novak P."/>
            <person name="Neumann P."/>
        </authorList>
    </citation>
    <scope>NUCLEOTIDE SEQUENCE</scope>
</reference>
<dbReference type="AlphaFoldDB" id="A0A9P0ZSE9"/>
<dbReference type="Proteomes" id="UP001152484">
    <property type="component" value="Unassembled WGS sequence"/>
</dbReference>
<name>A0A9P0ZSE9_CUSEU</name>
<proteinExistence type="predicted"/>